<dbReference type="AlphaFoldDB" id="A0A420ZB09"/>
<name>A0A420ZB09_UNCK3</name>
<evidence type="ECO:0000313" key="2">
    <source>
        <dbReference type="Proteomes" id="UP000281261"/>
    </source>
</evidence>
<dbReference type="EMBL" id="QMNG01000110">
    <property type="protein sequence ID" value="RLC35865.1"/>
    <property type="molecule type" value="Genomic_DNA"/>
</dbReference>
<organism evidence="1 2">
    <name type="scientific">candidate division Kazan bacterium</name>
    <dbReference type="NCBI Taxonomy" id="2202143"/>
    <lineage>
        <taxon>Bacteria</taxon>
        <taxon>Bacteria division Kazan-3B-28</taxon>
    </lineage>
</organism>
<proteinExistence type="predicted"/>
<accession>A0A420ZB09</accession>
<comment type="caution">
    <text evidence="1">The sequence shown here is derived from an EMBL/GenBank/DDBJ whole genome shotgun (WGS) entry which is preliminary data.</text>
</comment>
<evidence type="ECO:0008006" key="3">
    <source>
        <dbReference type="Google" id="ProtNLM"/>
    </source>
</evidence>
<sequence length="146" mass="16896">MFYKGKLIVDPKFNGIKIPTMYLYNQFINSNKTDPRVRAMAMELGLQAHLMGKFLEITGIFRTREKNIEIYGRDKASGHREMPVRAIDFSLKDLDIEDIAHLKNHFAMFLDNGSYWSFISHDVGAGAHLHLQAPHADYNKILWEEV</sequence>
<evidence type="ECO:0000313" key="1">
    <source>
        <dbReference type="EMBL" id="RLC35865.1"/>
    </source>
</evidence>
<dbReference type="Proteomes" id="UP000281261">
    <property type="component" value="Unassembled WGS sequence"/>
</dbReference>
<gene>
    <name evidence="1" type="ORF">DRH29_05630</name>
</gene>
<protein>
    <recommendedName>
        <fullName evidence="3">Peptidase M15A C-terminal domain-containing protein</fullName>
    </recommendedName>
</protein>
<reference evidence="1 2" key="1">
    <citation type="submission" date="2018-06" db="EMBL/GenBank/DDBJ databases">
        <title>Extensive metabolic versatility and redundancy in microbially diverse, dynamic hydrothermal sediments.</title>
        <authorList>
            <person name="Dombrowski N."/>
            <person name="Teske A."/>
            <person name="Baker B.J."/>
        </authorList>
    </citation>
    <scope>NUCLEOTIDE SEQUENCE [LARGE SCALE GENOMIC DNA]</scope>
    <source>
        <strain evidence="1">B79_G16</strain>
    </source>
</reference>